<sequence>MFTYVFIFWDVIGMSVRLPDFWLSLCLYMFAVYLHIYGDRYFLDSTLRI</sequence>
<keyword evidence="1" id="KW-1133">Transmembrane helix</keyword>
<proteinExistence type="predicted"/>
<gene>
    <name evidence="2" type="ORF">Sjap_006356</name>
</gene>
<keyword evidence="1" id="KW-0812">Transmembrane</keyword>
<name>A0AAP0PIU1_9MAGN</name>
<accession>A0AAP0PIU1</accession>
<dbReference type="EMBL" id="JBBNAE010000002">
    <property type="protein sequence ID" value="KAK9146453.1"/>
    <property type="molecule type" value="Genomic_DNA"/>
</dbReference>
<dbReference type="Proteomes" id="UP001417504">
    <property type="component" value="Unassembled WGS sequence"/>
</dbReference>
<protein>
    <submittedName>
        <fullName evidence="2">Uncharacterized protein</fullName>
    </submittedName>
</protein>
<organism evidence="2 3">
    <name type="scientific">Stephania japonica</name>
    <dbReference type="NCBI Taxonomy" id="461633"/>
    <lineage>
        <taxon>Eukaryota</taxon>
        <taxon>Viridiplantae</taxon>
        <taxon>Streptophyta</taxon>
        <taxon>Embryophyta</taxon>
        <taxon>Tracheophyta</taxon>
        <taxon>Spermatophyta</taxon>
        <taxon>Magnoliopsida</taxon>
        <taxon>Ranunculales</taxon>
        <taxon>Menispermaceae</taxon>
        <taxon>Menispermoideae</taxon>
        <taxon>Cissampelideae</taxon>
        <taxon>Stephania</taxon>
    </lineage>
</organism>
<comment type="caution">
    <text evidence="2">The sequence shown here is derived from an EMBL/GenBank/DDBJ whole genome shotgun (WGS) entry which is preliminary data.</text>
</comment>
<evidence type="ECO:0000313" key="3">
    <source>
        <dbReference type="Proteomes" id="UP001417504"/>
    </source>
</evidence>
<evidence type="ECO:0000313" key="2">
    <source>
        <dbReference type="EMBL" id="KAK9146453.1"/>
    </source>
</evidence>
<dbReference type="AlphaFoldDB" id="A0AAP0PIU1"/>
<keyword evidence="3" id="KW-1185">Reference proteome</keyword>
<keyword evidence="1" id="KW-0472">Membrane</keyword>
<evidence type="ECO:0000256" key="1">
    <source>
        <dbReference type="SAM" id="Phobius"/>
    </source>
</evidence>
<reference evidence="2 3" key="1">
    <citation type="submission" date="2024-01" db="EMBL/GenBank/DDBJ databases">
        <title>Genome assemblies of Stephania.</title>
        <authorList>
            <person name="Yang L."/>
        </authorList>
    </citation>
    <scope>NUCLEOTIDE SEQUENCE [LARGE SCALE GENOMIC DNA]</scope>
    <source>
        <strain evidence="2">QJT</strain>
        <tissue evidence="2">Leaf</tissue>
    </source>
</reference>
<feature type="transmembrane region" description="Helical" evidence="1">
    <location>
        <begin position="20"/>
        <end position="38"/>
    </location>
</feature>